<dbReference type="SUPFAM" id="SSF53335">
    <property type="entry name" value="S-adenosyl-L-methionine-dependent methyltransferases"/>
    <property type="match status" value="1"/>
</dbReference>
<dbReference type="CDD" id="cd02440">
    <property type="entry name" value="AdoMet_MTases"/>
    <property type="match status" value="1"/>
</dbReference>
<dbReference type="Gene3D" id="3.40.50.150">
    <property type="entry name" value="Vaccinia Virus protein VP39"/>
    <property type="match status" value="1"/>
</dbReference>
<keyword evidence="1" id="KW-0808">Transferase</keyword>
<sequence>MDSSTFAVPHTLANLKSLLPPPPARVLEAGCGRGALAAALAEAGYDVTGVDRDADQAAAARKRGVTVIEADVRDVSGEYDVVLFTRSLHHADDLDGILAHARALLAPGGQLVVEEFAWDRVDRAAADFLYDNAALLVAAGLLDAETPSGDLLDSWVTGHDFLHRGSAMLAALDRVGSGLAVVETSVLWRLVNGRSGVWTEPATRVADVLDAVRRAEERRVAAATLPAVGFLASVRR</sequence>
<comment type="caution">
    <text evidence="1">The sequence shown here is derived from an EMBL/GenBank/DDBJ whole genome shotgun (WGS) entry which is preliminary data.</text>
</comment>
<dbReference type="PANTHER" id="PTHR43861:SF1">
    <property type="entry name" value="TRANS-ACONITATE 2-METHYLTRANSFERASE"/>
    <property type="match status" value="1"/>
</dbReference>
<dbReference type="Proteomes" id="UP000316628">
    <property type="component" value="Unassembled WGS sequence"/>
</dbReference>
<accession>A0A543J8Y7</accession>
<evidence type="ECO:0000313" key="2">
    <source>
        <dbReference type="Proteomes" id="UP000316628"/>
    </source>
</evidence>
<dbReference type="AlphaFoldDB" id="A0A543J8Y7"/>
<name>A0A543J8Y7_9PSEU</name>
<gene>
    <name evidence="1" type="ORF">FHX81_1590</name>
</gene>
<keyword evidence="1" id="KW-0489">Methyltransferase</keyword>
<dbReference type="GO" id="GO:0008168">
    <property type="term" value="F:methyltransferase activity"/>
    <property type="evidence" value="ECO:0007669"/>
    <property type="project" value="UniProtKB-KW"/>
</dbReference>
<organism evidence="1 2">
    <name type="scientific">Saccharothrix saharensis</name>
    <dbReference type="NCBI Taxonomy" id="571190"/>
    <lineage>
        <taxon>Bacteria</taxon>
        <taxon>Bacillati</taxon>
        <taxon>Actinomycetota</taxon>
        <taxon>Actinomycetes</taxon>
        <taxon>Pseudonocardiales</taxon>
        <taxon>Pseudonocardiaceae</taxon>
        <taxon>Saccharothrix</taxon>
    </lineage>
</organism>
<dbReference type="RefSeq" id="WP_141976494.1">
    <property type="nucleotide sequence ID" value="NZ_VFPP01000001.1"/>
</dbReference>
<reference evidence="1 2" key="1">
    <citation type="submission" date="2019-06" db="EMBL/GenBank/DDBJ databases">
        <title>Sequencing the genomes of 1000 actinobacteria strains.</title>
        <authorList>
            <person name="Klenk H.-P."/>
        </authorList>
    </citation>
    <scope>NUCLEOTIDE SEQUENCE [LARGE SCALE GENOMIC DNA]</scope>
    <source>
        <strain evidence="1 2">DSM 45456</strain>
    </source>
</reference>
<dbReference type="Pfam" id="PF13489">
    <property type="entry name" value="Methyltransf_23"/>
    <property type="match status" value="1"/>
</dbReference>
<dbReference type="EMBL" id="VFPP01000001">
    <property type="protein sequence ID" value="TQM79287.1"/>
    <property type="molecule type" value="Genomic_DNA"/>
</dbReference>
<dbReference type="OrthoDB" id="3696043at2"/>
<keyword evidence="2" id="KW-1185">Reference proteome</keyword>
<evidence type="ECO:0000313" key="1">
    <source>
        <dbReference type="EMBL" id="TQM79287.1"/>
    </source>
</evidence>
<protein>
    <submittedName>
        <fullName evidence="1">Methyltransferase family protein</fullName>
    </submittedName>
</protein>
<dbReference type="GO" id="GO:0032259">
    <property type="term" value="P:methylation"/>
    <property type="evidence" value="ECO:0007669"/>
    <property type="project" value="UniProtKB-KW"/>
</dbReference>
<dbReference type="PANTHER" id="PTHR43861">
    <property type="entry name" value="TRANS-ACONITATE 2-METHYLTRANSFERASE-RELATED"/>
    <property type="match status" value="1"/>
</dbReference>
<dbReference type="InterPro" id="IPR029063">
    <property type="entry name" value="SAM-dependent_MTases_sf"/>
</dbReference>
<proteinExistence type="predicted"/>